<gene>
    <name evidence="2" type="ORF">BJ998_009130</name>
</gene>
<evidence type="ECO:0000313" key="2">
    <source>
        <dbReference type="EMBL" id="MBB5897871.1"/>
    </source>
</evidence>
<dbReference type="PANTHER" id="PTHR18964">
    <property type="entry name" value="ROK (REPRESSOR, ORF, KINASE) FAMILY"/>
    <property type="match status" value="1"/>
</dbReference>
<dbReference type="EMBL" id="JACHIR010000004">
    <property type="protein sequence ID" value="MBB5897871.1"/>
    <property type="molecule type" value="Genomic_DNA"/>
</dbReference>
<dbReference type="InterPro" id="IPR043129">
    <property type="entry name" value="ATPase_NBD"/>
</dbReference>
<dbReference type="SUPFAM" id="SSF46785">
    <property type="entry name" value="Winged helix' DNA-binding domain"/>
    <property type="match status" value="1"/>
</dbReference>
<dbReference type="GO" id="GO:0016301">
    <property type="term" value="F:kinase activity"/>
    <property type="evidence" value="ECO:0007669"/>
    <property type="project" value="UniProtKB-KW"/>
</dbReference>
<dbReference type="Pfam" id="PF00480">
    <property type="entry name" value="ROK"/>
    <property type="match status" value="1"/>
</dbReference>
<protein>
    <submittedName>
        <fullName evidence="2">Putative NBD/HSP70 family sugar kinase</fullName>
    </submittedName>
</protein>
<dbReference type="SUPFAM" id="SSF53067">
    <property type="entry name" value="Actin-like ATPase domain"/>
    <property type="match status" value="1"/>
</dbReference>
<dbReference type="Proteomes" id="UP000585638">
    <property type="component" value="Unassembled WGS sequence"/>
</dbReference>
<dbReference type="InterPro" id="IPR036390">
    <property type="entry name" value="WH_DNA-bd_sf"/>
</dbReference>
<accession>A0A7W9KSD8</accession>
<dbReference type="InterPro" id="IPR000600">
    <property type="entry name" value="ROK"/>
</dbReference>
<name>A0A7W9KSD8_9PSEU</name>
<dbReference type="Gene3D" id="3.30.420.40">
    <property type="match status" value="2"/>
</dbReference>
<evidence type="ECO:0000256" key="1">
    <source>
        <dbReference type="ARBA" id="ARBA00006479"/>
    </source>
</evidence>
<keyword evidence="3" id="KW-1185">Reference proteome</keyword>
<organism evidence="2 3">
    <name type="scientific">Kutzneria kofuensis</name>
    <dbReference type="NCBI Taxonomy" id="103725"/>
    <lineage>
        <taxon>Bacteria</taxon>
        <taxon>Bacillati</taxon>
        <taxon>Actinomycetota</taxon>
        <taxon>Actinomycetes</taxon>
        <taxon>Pseudonocardiales</taxon>
        <taxon>Pseudonocardiaceae</taxon>
        <taxon>Kutzneria</taxon>
    </lineage>
</organism>
<comment type="similarity">
    <text evidence="1">Belongs to the ROK (NagC/XylR) family.</text>
</comment>
<dbReference type="PANTHER" id="PTHR18964:SF149">
    <property type="entry name" value="BIFUNCTIONAL UDP-N-ACETYLGLUCOSAMINE 2-EPIMERASE_N-ACETYLMANNOSAMINE KINASE"/>
    <property type="match status" value="1"/>
</dbReference>
<comment type="caution">
    <text evidence="2">The sequence shown here is derived from an EMBL/GenBank/DDBJ whole genome shotgun (WGS) entry which is preliminary data.</text>
</comment>
<keyword evidence="2" id="KW-0418">Kinase</keyword>
<proteinExistence type="inferred from homology"/>
<reference evidence="2 3" key="1">
    <citation type="submission" date="2020-08" db="EMBL/GenBank/DDBJ databases">
        <title>Sequencing the genomes of 1000 actinobacteria strains.</title>
        <authorList>
            <person name="Klenk H.-P."/>
        </authorList>
    </citation>
    <scope>NUCLEOTIDE SEQUENCE [LARGE SCALE GENOMIC DNA]</scope>
    <source>
        <strain evidence="2 3">DSM 43851</strain>
    </source>
</reference>
<dbReference type="AlphaFoldDB" id="A0A7W9KSD8"/>
<keyword evidence="2" id="KW-0808">Transferase</keyword>
<dbReference type="InterPro" id="IPR036388">
    <property type="entry name" value="WH-like_DNA-bd_sf"/>
</dbReference>
<evidence type="ECO:0000313" key="3">
    <source>
        <dbReference type="Proteomes" id="UP000585638"/>
    </source>
</evidence>
<dbReference type="Gene3D" id="1.10.10.10">
    <property type="entry name" value="Winged helix-like DNA-binding domain superfamily/Winged helix DNA-binding domain"/>
    <property type="match status" value="1"/>
</dbReference>
<sequence length="372" mass="37963">MGVGTVSLSASAQAVFIALSARAKATRPQLAVDCGLSKPTVSAAVSELEGIELIERNGAAHGTIGRTAAVYRLGPAAGYVLAVDHGSTQVSFRAVALDGRLLDEAHTGTPSEARAMVRAALRRRRRSGPLRAVVVAVSDVVTPAGRVGDPAVDERVRAAVDGLGLPAAAPVLTENNVNCAAIAELREGAAGSRDTFVYLQVGVGIGAGIVVNGRLVRGENGAAGELARLAYPWADDRPAGHEALEARLGSPGLLRRVRARWSTADGPLPRDAAALFALAERGHSTAAGLVREHSLEVGKLAASLSAVLDPGLVVLGGGVGANPLLTPGVVETLAGLSWPTEVVVSRLGDRATVLGAARLAREQGVRRAVVAL</sequence>